<feature type="transmembrane region" description="Helical" evidence="7">
    <location>
        <begin position="229"/>
        <end position="256"/>
    </location>
</feature>
<evidence type="ECO:0000256" key="5">
    <source>
        <dbReference type="ARBA" id="ARBA00022989"/>
    </source>
</evidence>
<dbReference type="InterPro" id="IPR010290">
    <property type="entry name" value="TM_effector"/>
</dbReference>
<feature type="transmembrane region" description="Helical" evidence="7">
    <location>
        <begin position="15"/>
        <end position="33"/>
    </location>
</feature>
<proteinExistence type="predicted"/>
<dbReference type="GO" id="GO:0022857">
    <property type="term" value="F:transmembrane transporter activity"/>
    <property type="evidence" value="ECO:0007669"/>
    <property type="project" value="InterPro"/>
</dbReference>
<feature type="transmembrane region" description="Helical" evidence="7">
    <location>
        <begin position="379"/>
        <end position="400"/>
    </location>
</feature>
<dbReference type="CDD" id="cd06173">
    <property type="entry name" value="MFS_MefA_like"/>
    <property type="match status" value="1"/>
</dbReference>
<dbReference type="Proteomes" id="UP000589085">
    <property type="component" value="Unassembled WGS sequence"/>
</dbReference>
<gene>
    <name evidence="9" type="ORF">HLH48_17415</name>
</gene>
<feature type="transmembrane region" description="Helical" evidence="7">
    <location>
        <begin position="289"/>
        <end position="307"/>
    </location>
</feature>
<evidence type="ECO:0000313" key="10">
    <source>
        <dbReference type="Proteomes" id="UP000589085"/>
    </source>
</evidence>
<evidence type="ECO:0000259" key="8">
    <source>
        <dbReference type="PROSITE" id="PS50850"/>
    </source>
</evidence>
<feature type="transmembrane region" description="Helical" evidence="7">
    <location>
        <begin position="84"/>
        <end position="111"/>
    </location>
</feature>
<protein>
    <submittedName>
        <fullName evidence="9">MFS transporter</fullName>
    </submittedName>
</protein>
<evidence type="ECO:0000256" key="4">
    <source>
        <dbReference type="ARBA" id="ARBA00022692"/>
    </source>
</evidence>
<keyword evidence="5 7" id="KW-1133">Transmembrane helix</keyword>
<comment type="caution">
    <text evidence="9">The sequence shown here is derived from an EMBL/GenBank/DDBJ whole genome shotgun (WGS) entry which is preliminary data.</text>
</comment>
<dbReference type="PROSITE" id="PS50850">
    <property type="entry name" value="MFS"/>
    <property type="match status" value="1"/>
</dbReference>
<dbReference type="AlphaFoldDB" id="A0A7W4IFL9"/>
<dbReference type="PANTHER" id="PTHR23513:SF11">
    <property type="entry name" value="STAPHYLOFERRIN A TRANSPORTER"/>
    <property type="match status" value="1"/>
</dbReference>
<keyword evidence="4 7" id="KW-0812">Transmembrane</keyword>
<dbReference type="SUPFAM" id="SSF103473">
    <property type="entry name" value="MFS general substrate transporter"/>
    <property type="match status" value="1"/>
</dbReference>
<dbReference type="InterPro" id="IPR020846">
    <property type="entry name" value="MFS_dom"/>
</dbReference>
<dbReference type="Gene3D" id="1.20.1250.20">
    <property type="entry name" value="MFS general substrate transporter like domains"/>
    <property type="match status" value="1"/>
</dbReference>
<feature type="domain" description="Major facilitator superfamily (MFS) profile" evidence="8">
    <location>
        <begin position="171"/>
        <end position="412"/>
    </location>
</feature>
<comment type="subcellular location">
    <subcellularLocation>
        <location evidence="1">Cell membrane</location>
        <topology evidence="1">Multi-pass membrane protein</topology>
    </subcellularLocation>
</comment>
<organism evidence="9 10">
    <name type="scientific">Gluconacetobacter sacchari</name>
    <dbReference type="NCBI Taxonomy" id="92759"/>
    <lineage>
        <taxon>Bacteria</taxon>
        <taxon>Pseudomonadati</taxon>
        <taxon>Pseudomonadota</taxon>
        <taxon>Alphaproteobacteria</taxon>
        <taxon>Acetobacterales</taxon>
        <taxon>Acetobacteraceae</taxon>
        <taxon>Gluconacetobacter</taxon>
    </lineage>
</organism>
<dbReference type="InterPro" id="IPR036259">
    <property type="entry name" value="MFS_trans_sf"/>
</dbReference>
<keyword evidence="2" id="KW-0813">Transport</keyword>
<name>A0A7W4IFL9_9PROT</name>
<dbReference type="RefSeq" id="WP_182998743.1">
    <property type="nucleotide sequence ID" value="NZ_JABEQJ010000027.1"/>
</dbReference>
<evidence type="ECO:0000256" key="1">
    <source>
        <dbReference type="ARBA" id="ARBA00004651"/>
    </source>
</evidence>
<dbReference type="GO" id="GO:0005886">
    <property type="term" value="C:plasma membrane"/>
    <property type="evidence" value="ECO:0007669"/>
    <property type="project" value="UniProtKB-SubCell"/>
</dbReference>
<feature type="transmembrane region" description="Helical" evidence="7">
    <location>
        <begin position="164"/>
        <end position="196"/>
    </location>
</feature>
<dbReference type="EMBL" id="JABEQJ010000027">
    <property type="protein sequence ID" value="MBB2161917.1"/>
    <property type="molecule type" value="Genomic_DNA"/>
</dbReference>
<feature type="transmembrane region" description="Helical" evidence="7">
    <location>
        <begin position="262"/>
        <end position="282"/>
    </location>
</feature>
<evidence type="ECO:0000256" key="7">
    <source>
        <dbReference type="SAM" id="Phobius"/>
    </source>
</evidence>
<evidence type="ECO:0000256" key="2">
    <source>
        <dbReference type="ARBA" id="ARBA00022448"/>
    </source>
</evidence>
<evidence type="ECO:0000256" key="6">
    <source>
        <dbReference type="ARBA" id="ARBA00023136"/>
    </source>
</evidence>
<keyword evidence="6 7" id="KW-0472">Membrane</keyword>
<feature type="transmembrane region" description="Helical" evidence="7">
    <location>
        <begin position="351"/>
        <end position="373"/>
    </location>
</feature>
<dbReference type="PANTHER" id="PTHR23513">
    <property type="entry name" value="INTEGRAL MEMBRANE EFFLUX PROTEIN-RELATED"/>
    <property type="match status" value="1"/>
</dbReference>
<feature type="transmembrane region" description="Helical" evidence="7">
    <location>
        <begin position="53"/>
        <end position="72"/>
    </location>
</feature>
<reference evidence="9 10" key="1">
    <citation type="submission" date="2020-04" db="EMBL/GenBank/DDBJ databases">
        <title>Description of novel Gluconacetobacter.</title>
        <authorList>
            <person name="Sombolestani A."/>
        </authorList>
    </citation>
    <scope>NUCLEOTIDE SEQUENCE [LARGE SCALE GENOMIC DNA]</scope>
    <source>
        <strain evidence="9 10">LMG 19747</strain>
    </source>
</reference>
<evidence type="ECO:0000313" key="9">
    <source>
        <dbReference type="EMBL" id="MBB2161917.1"/>
    </source>
</evidence>
<accession>A0A7W4IFL9</accession>
<evidence type="ECO:0000256" key="3">
    <source>
        <dbReference type="ARBA" id="ARBA00022475"/>
    </source>
</evidence>
<feature type="transmembrane region" description="Helical" evidence="7">
    <location>
        <begin position="313"/>
        <end position="330"/>
    </location>
</feature>
<sequence>MSLPVAGTFRSLRSFNYRVWIGGTFISNIGTWMQRTAQDWLVLTQLTRHDASAVGLVMALQFGPQLLLLPWTGFAADHYNQRRLLIATQAAMGALALALGVLTICGVVRLWHVYVFAFLFGSAAAFDAPVRQTFVAELVGDADLHNAVALNSTSFNAARMIGPAVAGLVIAAIGTGWAFLMNGLSFAAVLASLACLRKADLRPAARARRGRGGFVEGIRYVAKRPDLKAILAMLFLVGTFGLNFPIFISTMAVGVFHGDARLYGLLSSAMAIGTVAGALLGARRERPRFALLLSGTAVFGVGCTLAALAPNDWFFAATLVILGIATLTVTNTTNSLMQLSTAPAMRGRVMALRVGVALGCTPIGAPIVGWVANHWGPRWALGVGALSGFAAALVAVRSIARDRHHPPARAEP</sequence>
<keyword evidence="3" id="KW-1003">Cell membrane</keyword>
<dbReference type="Pfam" id="PF05977">
    <property type="entry name" value="MFS_3"/>
    <property type="match status" value="1"/>
</dbReference>